<dbReference type="CDD" id="cd02553">
    <property type="entry name" value="PseudoU_synth_RsuA"/>
    <property type="match status" value="1"/>
</dbReference>
<dbReference type="InterPro" id="IPR042092">
    <property type="entry name" value="PsdUridine_s_RsuA/RluB/E/F_cat"/>
</dbReference>
<dbReference type="PANTHER" id="PTHR47683:SF4">
    <property type="entry name" value="PSEUDOURIDINE SYNTHASE"/>
    <property type="match status" value="1"/>
</dbReference>
<dbReference type="Gene3D" id="3.30.70.580">
    <property type="entry name" value="Pseudouridine synthase I, catalytic domain, N-terminal subdomain"/>
    <property type="match status" value="1"/>
</dbReference>
<dbReference type="PANTHER" id="PTHR47683">
    <property type="entry name" value="PSEUDOURIDINE SYNTHASE FAMILY PROTEIN-RELATED"/>
    <property type="match status" value="1"/>
</dbReference>
<dbReference type="InterPro" id="IPR000748">
    <property type="entry name" value="PsdUridine_synth_RsuA/RluB/E/F"/>
</dbReference>
<comment type="caution">
    <text evidence="7">The sequence shown here is derived from an EMBL/GenBank/DDBJ whole genome shotgun (WGS) entry which is preliminary data.</text>
</comment>
<dbReference type="Gene3D" id="3.30.70.1560">
    <property type="entry name" value="Alpha-L RNA-binding motif"/>
    <property type="match status" value="1"/>
</dbReference>
<keyword evidence="8" id="KW-1185">Reference proteome</keyword>
<dbReference type="InterPro" id="IPR006145">
    <property type="entry name" value="PsdUridine_synth_RsuA/RluA"/>
</dbReference>
<dbReference type="PROSITE" id="PS01149">
    <property type="entry name" value="PSI_RSU"/>
    <property type="match status" value="1"/>
</dbReference>
<evidence type="ECO:0000256" key="3">
    <source>
        <dbReference type="ARBA" id="ARBA00023235"/>
    </source>
</evidence>
<feature type="domain" description="RNA-binding S4" evidence="6">
    <location>
        <begin position="2"/>
        <end position="60"/>
    </location>
</feature>
<dbReference type="Gene3D" id="3.10.290.10">
    <property type="entry name" value="RNA-binding S4 domain"/>
    <property type="match status" value="1"/>
</dbReference>
<evidence type="ECO:0000259" key="6">
    <source>
        <dbReference type="SMART" id="SM00363"/>
    </source>
</evidence>
<dbReference type="Proteomes" id="UP001651880">
    <property type="component" value="Unassembled WGS sequence"/>
</dbReference>
<dbReference type="SMART" id="SM00363">
    <property type="entry name" value="S4"/>
    <property type="match status" value="1"/>
</dbReference>
<dbReference type="SUPFAM" id="SSF55120">
    <property type="entry name" value="Pseudouridine synthase"/>
    <property type="match status" value="1"/>
</dbReference>
<dbReference type="PROSITE" id="PS50889">
    <property type="entry name" value="S4"/>
    <property type="match status" value="1"/>
</dbReference>
<keyword evidence="2 4" id="KW-0694">RNA-binding</keyword>
<evidence type="ECO:0000256" key="2">
    <source>
        <dbReference type="ARBA" id="ARBA00022884"/>
    </source>
</evidence>
<protein>
    <recommendedName>
        <fullName evidence="5">Pseudouridine synthase</fullName>
        <ecNumber evidence="5">5.4.99.-</ecNumber>
    </recommendedName>
</protein>
<name>A0ABT1NC22_9FIRM</name>
<evidence type="ECO:0000256" key="1">
    <source>
        <dbReference type="ARBA" id="ARBA00008348"/>
    </source>
</evidence>
<dbReference type="Pfam" id="PF00849">
    <property type="entry name" value="PseudoU_synth_2"/>
    <property type="match status" value="1"/>
</dbReference>
<dbReference type="InterPro" id="IPR020094">
    <property type="entry name" value="TruA/RsuA/RluB/E/F_N"/>
</dbReference>
<dbReference type="EC" id="5.4.99.-" evidence="5"/>
<dbReference type="RefSeq" id="WP_255226005.1">
    <property type="nucleotide sequence ID" value="NZ_JAJEKE010000001.1"/>
</dbReference>
<dbReference type="NCBIfam" id="TIGR00093">
    <property type="entry name" value="pseudouridine synthase"/>
    <property type="match status" value="1"/>
</dbReference>
<evidence type="ECO:0000313" key="7">
    <source>
        <dbReference type="EMBL" id="MCQ1528184.1"/>
    </source>
</evidence>
<reference evidence="7 8" key="1">
    <citation type="submission" date="2021-10" db="EMBL/GenBank/DDBJ databases">
        <title>Lutispora strain m25 sp. nov., a thermophilic, non-spore-forming bacterium isolated from a lab-scale methanogenic bioreactor digesting anaerobic sludge.</title>
        <authorList>
            <person name="El Houari A."/>
            <person name="Mcdonald J."/>
        </authorList>
    </citation>
    <scope>NUCLEOTIDE SEQUENCE [LARGE SCALE GENOMIC DNA]</scope>
    <source>
        <strain evidence="8">m25</strain>
    </source>
</reference>
<dbReference type="InterPro" id="IPR018496">
    <property type="entry name" value="PsdUridine_synth_RsuA/RluB_CS"/>
</dbReference>
<dbReference type="Pfam" id="PF01479">
    <property type="entry name" value="S4"/>
    <property type="match status" value="1"/>
</dbReference>
<gene>
    <name evidence="7" type="ORF">LJD61_01275</name>
</gene>
<dbReference type="EMBL" id="JAJEKE010000001">
    <property type="protein sequence ID" value="MCQ1528184.1"/>
    <property type="molecule type" value="Genomic_DNA"/>
</dbReference>
<dbReference type="InterPro" id="IPR020103">
    <property type="entry name" value="PsdUridine_synth_cat_dom_sf"/>
</dbReference>
<evidence type="ECO:0000313" key="8">
    <source>
        <dbReference type="Proteomes" id="UP001651880"/>
    </source>
</evidence>
<keyword evidence="3 5" id="KW-0413">Isomerase</keyword>
<organism evidence="7 8">
    <name type="scientific">Lutispora saccharofermentans</name>
    <dbReference type="NCBI Taxonomy" id="3024236"/>
    <lineage>
        <taxon>Bacteria</taxon>
        <taxon>Bacillati</taxon>
        <taxon>Bacillota</taxon>
        <taxon>Clostridia</taxon>
        <taxon>Lutisporales</taxon>
        <taxon>Lutisporaceae</taxon>
        <taxon>Lutispora</taxon>
    </lineage>
</organism>
<dbReference type="InterPro" id="IPR002942">
    <property type="entry name" value="S4_RNA-bd"/>
</dbReference>
<proteinExistence type="inferred from homology"/>
<dbReference type="SUPFAM" id="SSF55174">
    <property type="entry name" value="Alpha-L RNA-binding motif"/>
    <property type="match status" value="1"/>
</dbReference>
<dbReference type="InterPro" id="IPR050343">
    <property type="entry name" value="RsuA_PseudoU_synthase"/>
</dbReference>
<comment type="similarity">
    <text evidence="1 5">Belongs to the pseudouridine synthase RsuA family.</text>
</comment>
<evidence type="ECO:0000256" key="5">
    <source>
        <dbReference type="RuleBase" id="RU003887"/>
    </source>
</evidence>
<accession>A0ABT1NC22</accession>
<sequence>MQRLDKVLANMGFGSRKEVKKLIKCGAVEIDDAVATDAEIKVDPEKQAIKVNGSVINYRKYVYLMMNKPQGVITATEDTRSTTVLDLIDEEHLNFCPSPVGRLDKDTEGLLILTNDGGMNHGLTSPRKNIDKVYLAEVAGRVGMKDVELFRKGITLKDGYKALPADLEILEEAAISRVNIIVREGKYHQVKRMFEAVDKKVVYLKRLSMGNLKLDEALMPGEYRELTDQEVERLRSLI</sequence>
<evidence type="ECO:0000256" key="4">
    <source>
        <dbReference type="PROSITE-ProRule" id="PRU00182"/>
    </source>
</evidence>
<dbReference type="InterPro" id="IPR036986">
    <property type="entry name" value="S4_RNA-bd_sf"/>
</dbReference>
<dbReference type="CDD" id="cd00165">
    <property type="entry name" value="S4"/>
    <property type="match status" value="1"/>
</dbReference>